<accession>G2SYB1</accession>
<dbReference type="GeneID" id="93724462"/>
<dbReference type="EMBL" id="CP003040">
    <property type="protein sequence ID" value="AEN97861.1"/>
    <property type="molecule type" value="Genomic_DNA"/>
</dbReference>
<evidence type="ECO:0000313" key="4">
    <source>
        <dbReference type="EMBL" id="AEN97861.1"/>
    </source>
</evidence>
<reference evidence="4 5" key="1">
    <citation type="journal article" date="2015" name="Genome Announc.">
        <title>Complete genome sequence of the human gut symbiont Roseburia hominis.</title>
        <authorList>
            <person name="Travis A.J."/>
            <person name="Kelly D."/>
            <person name="Flint H.J."/>
            <person name="Aminov R.I."/>
        </authorList>
    </citation>
    <scope>NUCLEOTIDE SEQUENCE [LARGE SCALE GENOMIC DNA]</scope>
    <source>
        <strain evidence="5">DSM 16839 / JCM 17582 / NCIMB 14029 / A2-183</strain>
    </source>
</reference>
<dbReference type="OrthoDB" id="9801008at2"/>
<dbReference type="PANTHER" id="PTHR46558:SF11">
    <property type="entry name" value="HTH-TYPE TRANSCRIPTIONAL REGULATOR XRE"/>
    <property type="match status" value="1"/>
</dbReference>
<dbReference type="GO" id="GO:0003677">
    <property type="term" value="F:DNA binding"/>
    <property type="evidence" value="ECO:0007669"/>
    <property type="project" value="UniProtKB-KW"/>
</dbReference>
<dbReference type="SMART" id="SM00530">
    <property type="entry name" value="HTH_XRE"/>
    <property type="match status" value="1"/>
</dbReference>
<feature type="domain" description="HTH cro/C1-type" evidence="3">
    <location>
        <begin position="7"/>
        <end position="61"/>
    </location>
</feature>
<name>G2SYB1_ROSHA</name>
<organism evidence="4 5">
    <name type="scientific">Roseburia hominis (strain DSM 16839 / JCM 17582 / NCIMB 14029 / A2-183)</name>
    <dbReference type="NCBI Taxonomy" id="585394"/>
    <lineage>
        <taxon>Bacteria</taxon>
        <taxon>Bacillati</taxon>
        <taxon>Bacillota</taxon>
        <taxon>Clostridia</taxon>
        <taxon>Lachnospirales</taxon>
        <taxon>Lachnospiraceae</taxon>
        <taxon>Roseburia</taxon>
    </lineage>
</organism>
<dbReference type="RefSeq" id="WP_014080828.1">
    <property type="nucleotide sequence ID" value="NC_015977.1"/>
</dbReference>
<protein>
    <recommendedName>
        <fullName evidence="3">HTH cro/C1-type domain-containing protein</fullName>
    </recommendedName>
</protein>
<dbReference type="eggNOG" id="COG1396">
    <property type="taxonomic scope" value="Bacteria"/>
</dbReference>
<proteinExistence type="predicted"/>
<dbReference type="KEGG" id="rho:RHOM_13775"/>
<keyword evidence="2" id="KW-1133">Transmembrane helix</keyword>
<dbReference type="Pfam" id="PF01381">
    <property type="entry name" value="HTH_3"/>
    <property type="match status" value="1"/>
</dbReference>
<dbReference type="InterPro" id="IPR010982">
    <property type="entry name" value="Lambda_DNA-bd_dom_sf"/>
</dbReference>
<dbReference type="AlphaFoldDB" id="G2SYB1"/>
<evidence type="ECO:0000259" key="3">
    <source>
        <dbReference type="PROSITE" id="PS50943"/>
    </source>
</evidence>
<keyword evidence="2" id="KW-0812">Transmembrane</keyword>
<dbReference type="SUPFAM" id="SSF47413">
    <property type="entry name" value="lambda repressor-like DNA-binding domains"/>
    <property type="match status" value="1"/>
</dbReference>
<dbReference type="PROSITE" id="PS50943">
    <property type="entry name" value="HTH_CROC1"/>
    <property type="match status" value="1"/>
</dbReference>
<feature type="transmembrane region" description="Helical" evidence="2">
    <location>
        <begin position="109"/>
        <end position="128"/>
    </location>
</feature>
<dbReference type="Gene3D" id="1.10.260.40">
    <property type="entry name" value="lambda repressor-like DNA-binding domains"/>
    <property type="match status" value="1"/>
</dbReference>
<evidence type="ECO:0000313" key="5">
    <source>
        <dbReference type="Proteomes" id="UP000008178"/>
    </source>
</evidence>
<evidence type="ECO:0000256" key="1">
    <source>
        <dbReference type="ARBA" id="ARBA00023125"/>
    </source>
</evidence>
<dbReference type="CDD" id="cd00093">
    <property type="entry name" value="HTH_XRE"/>
    <property type="match status" value="1"/>
</dbReference>
<dbReference type="BioCyc" id="RHOM585394:G1H02-2734-MONOMER"/>
<dbReference type="InterPro" id="IPR001387">
    <property type="entry name" value="Cro/C1-type_HTH"/>
</dbReference>
<dbReference type="HOGENOM" id="CLU_066192_2_4_9"/>
<dbReference type="Proteomes" id="UP000008178">
    <property type="component" value="Chromosome"/>
</dbReference>
<keyword evidence="2" id="KW-0472">Membrane</keyword>
<gene>
    <name evidence="4" type="ordered locus">RHOM_13775</name>
</gene>
<keyword evidence="1" id="KW-0238">DNA-binding</keyword>
<feature type="transmembrane region" description="Helical" evidence="2">
    <location>
        <begin position="140"/>
        <end position="165"/>
    </location>
</feature>
<feature type="transmembrane region" description="Helical" evidence="2">
    <location>
        <begin position="177"/>
        <end position="198"/>
    </location>
</feature>
<dbReference type="STRING" id="585394.RHOM_13775"/>
<feature type="transmembrane region" description="Helical" evidence="2">
    <location>
        <begin position="82"/>
        <end position="103"/>
    </location>
</feature>
<evidence type="ECO:0000256" key="2">
    <source>
        <dbReference type="SAM" id="Phobius"/>
    </source>
</evidence>
<sequence length="203" mass="22741">MNMSDRIQYLRKTKGISQEELADKVGVSRQAVSKWESEQSTPDLEKVIIMSDFFGVTTDYILKGIEPVTDKEQKSKEIASKILYISSTAFVAIGLLCAFGGWYELQTMEAVAGSMIIQAVGIVGYFIARILSEEKATFYVSWFNIIGIAFMPISMITGYISILVFKQGWVAPYPNGIFHTLTFILLFFVVLVASYAILKKRAK</sequence>
<dbReference type="PANTHER" id="PTHR46558">
    <property type="entry name" value="TRACRIPTIONAL REGULATORY PROTEIN-RELATED-RELATED"/>
    <property type="match status" value="1"/>
</dbReference>
<keyword evidence="5" id="KW-1185">Reference proteome</keyword>